<dbReference type="SUPFAM" id="SSF143011">
    <property type="entry name" value="RelE-like"/>
    <property type="match status" value="1"/>
</dbReference>
<dbReference type="Proteomes" id="UP001626536">
    <property type="component" value="Chromosome"/>
</dbReference>
<reference evidence="1 2" key="1">
    <citation type="submission" date="2023-10" db="EMBL/GenBank/DDBJ databases">
        <title>Novel methanotroph of the genus Methylocapsa from a subarctic wetland.</title>
        <authorList>
            <person name="Belova S.E."/>
            <person name="Oshkin I.Y."/>
            <person name="Miroshnikov K."/>
            <person name="Dedysh S.N."/>
        </authorList>
    </citation>
    <scope>NUCLEOTIDE SEQUENCE [LARGE SCALE GENOMIC DNA]</scope>
    <source>
        <strain evidence="1 2">RX1</strain>
    </source>
</reference>
<proteinExistence type="predicted"/>
<dbReference type="InterPro" id="IPR007711">
    <property type="entry name" value="HigB-1"/>
</dbReference>
<dbReference type="PANTHER" id="PTHR40266:SF2">
    <property type="entry name" value="TOXIN HIGB-1"/>
    <property type="match status" value="1"/>
</dbReference>
<organism evidence="1 2">
    <name type="scientific">Methylocapsa polymorpha</name>
    <dbReference type="NCBI Taxonomy" id="3080828"/>
    <lineage>
        <taxon>Bacteria</taxon>
        <taxon>Pseudomonadati</taxon>
        <taxon>Pseudomonadota</taxon>
        <taxon>Alphaproteobacteria</taxon>
        <taxon>Hyphomicrobiales</taxon>
        <taxon>Beijerinckiaceae</taxon>
        <taxon>Methylocapsa</taxon>
    </lineage>
</organism>
<accession>A0ABZ0HN47</accession>
<name>A0ABZ0HN47_9HYPH</name>
<dbReference type="Pfam" id="PF05015">
    <property type="entry name" value="HigB-like_toxin"/>
    <property type="match status" value="1"/>
</dbReference>
<dbReference type="EMBL" id="CP136862">
    <property type="protein sequence ID" value="WOJ88316.1"/>
    <property type="molecule type" value="Genomic_DNA"/>
</dbReference>
<protein>
    <submittedName>
        <fullName evidence="1">Type II toxin-antitoxin system RelE/ParE family toxin</fullName>
    </submittedName>
</protein>
<dbReference type="Gene3D" id="3.30.2310.20">
    <property type="entry name" value="RelE-like"/>
    <property type="match status" value="1"/>
</dbReference>
<evidence type="ECO:0000313" key="2">
    <source>
        <dbReference type="Proteomes" id="UP001626536"/>
    </source>
</evidence>
<evidence type="ECO:0000313" key="1">
    <source>
        <dbReference type="EMBL" id="WOJ88316.1"/>
    </source>
</evidence>
<keyword evidence="2" id="KW-1185">Reference proteome</keyword>
<dbReference type="RefSeq" id="WP_407337752.1">
    <property type="nucleotide sequence ID" value="NZ_CP136862.1"/>
</dbReference>
<gene>
    <name evidence="1" type="ORF">RZS28_10730</name>
</gene>
<dbReference type="InterPro" id="IPR035093">
    <property type="entry name" value="RelE/ParE_toxin_dom_sf"/>
</dbReference>
<sequence>MILSYRDRRTEAFARGEFVREFQGFDRQAYKRLEILDAATGLEDLRALPSNRLEVLKGDRAGQFSIRINMQWRICFEWPQDSAGPSNVEIVDYH</sequence>
<dbReference type="PANTHER" id="PTHR40266">
    <property type="entry name" value="TOXIN HIGB-1"/>
    <property type="match status" value="1"/>
</dbReference>